<keyword evidence="3" id="KW-1185">Reference proteome</keyword>
<comment type="caution">
    <text evidence="2">The sequence shown here is derived from an EMBL/GenBank/DDBJ whole genome shotgun (WGS) entry which is preliminary data.</text>
</comment>
<dbReference type="EMBL" id="JBJDQH010000028">
    <property type="protein sequence ID" value="MFK4272575.1"/>
    <property type="molecule type" value="Genomic_DNA"/>
</dbReference>
<dbReference type="RefSeq" id="WP_404748870.1">
    <property type="nucleotide sequence ID" value="NZ_JBJDQH010000028.1"/>
</dbReference>
<feature type="region of interest" description="Disordered" evidence="1">
    <location>
        <begin position="1"/>
        <end position="23"/>
    </location>
</feature>
<reference evidence="2 3" key="1">
    <citation type="submission" date="2024-11" db="EMBL/GenBank/DDBJ databases">
        <title>The Natural Products Discovery Center: Release of the First 8490 Sequenced Strains for Exploring Actinobacteria Biosynthetic Diversity.</title>
        <authorList>
            <person name="Kalkreuter E."/>
            <person name="Kautsar S.A."/>
            <person name="Yang D."/>
            <person name="Bader C.D."/>
            <person name="Teijaro C.N."/>
            <person name="Fluegel L."/>
            <person name="Davis C.M."/>
            <person name="Simpson J.R."/>
            <person name="Lauterbach L."/>
            <person name="Steele A.D."/>
            <person name="Gui C."/>
            <person name="Meng S."/>
            <person name="Li G."/>
            <person name="Viehrig K."/>
            <person name="Ye F."/>
            <person name="Su P."/>
            <person name="Kiefer A.F."/>
            <person name="Nichols A."/>
            <person name="Cepeda A.J."/>
            <person name="Yan W."/>
            <person name="Fan B."/>
            <person name="Jiang Y."/>
            <person name="Adhikari A."/>
            <person name="Zheng C.-J."/>
            <person name="Schuster L."/>
            <person name="Cowan T.M."/>
            <person name="Smanski M.J."/>
            <person name="Chevrette M.G."/>
            <person name="De Carvalho L.P.S."/>
            <person name="Shen B."/>
        </authorList>
    </citation>
    <scope>NUCLEOTIDE SEQUENCE [LARGE SCALE GENOMIC DNA]</scope>
    <source>
        <strain evidence="2 3">NPDC020863</strain>
    </source>
</reference>
<dbReference type="Proteomes" id="UP001620295">
    <property type="component" value="Unassembled WGS sequence"/>
</dbReference>
<sequence length="137" mass="14858">MSPAETAAALNDTRPQINGFPPGQEDFSDVGVSVYYDSGKLACVAVDARVGPQIVLGGVALTGRVPSEMEDWLLGYVEERGLDLWYTHEGTPGSAGLGLLLRVQRAGDILLTRPLVLLSEWLENSWDCLPSSEWMSH</sequence>
<evidence type="ECO:0000313" key="3">
    <source>
        <dbReference type="Proteomes" id="UP001620295"/>
    </source>
</evidence>
<name>A0ABW8M6K1_9ACTN</name>
<evidence type="ECO:0000256" key="1">
    <source>
        <dbReference type="SAM" id="MobiDB-lite"/>
    </source>
</evidence>
<gene>
    <name evidence="2" type="ORF">ACI2L5_48010</name>
</gene>
<evidence type="ECO:0000313" key="2">
    <source>
        <dbReference type="EMBL" id="MFK4272575.1"/>
    </source>
</evidence>
<accession>A0ABW8M6K1</accession>
<organism evidence="2 3">
    <name type="scientific">Streptomyces milbemycinicus</name>
    <dbReference type="NCBI Taxonomy" id="476552"/>
    <lineage>
        <taxon>Bacteria</taxon>
        <taxon>Bacillati</taxon>
        <taxon>Actinomycetota</taxon>
        <taxon>Actinomycetes</taxon>
        <taxon>Kitasatosporales</taxon>
        <taxon>Streptomycetaceae</taxon>
        <taxon>Streptomyces</taxon>
    </lineage>
</organism>
<proteinExistence type="predicted"/>
<protein>
    <submittedName>
        <fullName evidence="2">Uncharacterized protein</fullName>
    </submittedName>
</protein>